<keyword evidence="1" id="KW-1133">Transmembrane helix</keyword>
<name>A0A399F7V5_9DEIN</name>
<evidence type="ECO:0000256" key="1">
    <source>
        <dbReference type="SAM" id="Phobius"/>
    </source>
</evidence>
<gene>
    <name evidence="2" type="ORF">Mterra_00215</name>
</gene>
<proteinExistence type="predicted"/>
<keyword evidence="3" id="KW-1185">Reference proteome</keyword>
<evidence type="ECO:0000313" key="2">
    <source>
        <dbReference type="EMBL" id="RIH90721.1"/>
    </source>
</evidence>
<dbReference type="EMBL" id="QXDL01000004">
    <property type="protein sequence ID" value="RIH90721.1"/>
    <property type="molecule type" value="Genomic_DNA"/>
</dbReference>
<organism evidence="2 3">
    <name type="scientific">Calidithermus terrae</name>
    <dbReference type="NCBI Taxonomy" id="1408545"/>
    <lineage>
        <taxon>Bacteria</taxon>
        <taxon>Thermotogati</taxon>
        <taxon>Deinococcota</taxon>
        <taxon>Deinococci</taxon>
        <taxon>Thermales</taxon>
        <taxon>Thermaceae</taxon>
        <taxon>Calidithermus</taxon>
    </lineage>
</organism>
<feature type="transmembrane region" description="Helical" evidence="1">
    <location>
        <begin position="12"/>
        <end position="29"/>
    </location>
</feature>
<dbReference type="Proteomes" id="UP000265715">
    <property type="component" value="Unassembled WGS sequence"/>
</dbReference>
<protein>
    <submittedName>
        <fullName evidence="2">Uncharacterized protein</fullName>
    </submittedName>
</protein>
<dbReference type="AlphaFoldDB" id="A0A399F7V5"/>
<evidence type="ECO:0000313" key="3">
    <source>
        <dbReference type="Proteomes" id="UP000265715"/>
    </source>
</evidence>
<reference evidence="2 3" key="1">
    <citation type="submission" date="2018-08" db="EMBL/GenBank/DDBJ databases">
        <title>Meiothermus terrae DSM 26712 genome sequencing project.</title>
        <authorList>
            <person name="Da Costa M.S."/>
            <person name="Albuquerque L."/>
            <person name="Raposo P."/>
            <person name="Froufe H.J.C."/>
            <person name="Barroso C.S."/>
            <person name="Egas C."/>
        </authorList>
    </citation>
    <scope>NUCLEOTIDE SEQUENCE [LARGE SCALE GENOMIC DNA]</scope>
    <source>
        <strain evidence="2 3">DSM 26712</strain>
    </source>
</reference>
<accession>A0A399F7V5</accession>
<dbReference type="OrthoDB" id="9894267at2"/>
<keyword evidence="1" id="KW-0472">Membrane</keyword>
<keyword evidence="1" id="KW-0812">Transmembrane</keyword>
<comment type="caution">
    <text evidence="2">The sequence shown here is derived from an EMBL/GenBank/DDBJ whole genome shotgun (WGS) entry which is preliminary data.</text>
</comment>
<sequence length="76" mass="8572">MEILRRVQGKLFAVTYYSAMFFGLAWIVSDRVVQGLSTILLAIIASELIKLRKATVPEDVRDASGERPVHREDARP</sequence>
<dbReference type="RefSeq" id="WP_119313487.1">
    <property type="nucleotide sequence ID" value="NZ_QXDL01000004.1"/>
</dbReference>